<dbReference type="Proteomes" id="UP000238493">
    <property type="component" value="Unassembled WGS sequence"/>
</dbReference>
<keyword evidence="2" id="KW-0472">Membrane</keyword>
<feature type="compositionally biased region" description="Low complexity" evidence="1">
    <location>
        <begin position="150"/>
        <end position="171"/>
    </location>
</feature>
<evidence type="ECO:0000313" key="4">
    <source>
        <dbReference type="Proteomes" id="UP000238493"/>
    </source>
</evidence>
<keyword evidence="4" id="KW-1185">Reference proteome</keyword>
<gene>
    <name evidence="3" type="ORF">C3731_13525</name>
</gene>
<dbReference type="EMBL" id="PTRC01000023">
    <property type="protein sequence ID" value="PQA73016.1"/>
    <property type="molecule type" value="Genomic_DNA"/>
</dbReference>
<organism evidence="3 4">
    <name type="scientific">Brucella oryzae</name>
    <dbReference type="NCBI Taxonomy" id="335286"/>
    <lineage>
        <taxon>Bacteria</taxon>
        <taxon>Pseudomonadati</taxon>
        <taxon>Pseudomonadota</taxon>
        <taxon>Alphaproteobacteria</taxon>
        <taxon>Hyphomicrobiales</taxon>
        <taxon>Brucellaceae</taxon>
        <taxon>Brucella/Ochrobactrum group</taxon>
        <taxon>Brucella</taxon>
    </lineage>
</organism>
<reference evidence="3 4" key="1">
    <citation type="submission" date="2018-02" db="EMBL/GenBank/DDBJ databases">
        <title>Draft genome sequence of Ochrobactrum oryzae found in Brazil.</title>
        <authorList>
            <person name="Cerdeira L."/>
            <person name="Andrade F."/>
            <person name="Zacariotto T."/>
            <person name="Barbosa B."/>
            <person name="Santos S."/>
            <person name="Cassetari V."/>
            <person name="Lincopan N."/>
        </authorList>
    </citation>
    <scope>NUCLEOTIDE SEQUENCE [LARGE SCALE GENOMIC DNA]</scope>
    <source>
        <strain evidence="3 4">OA447</strain>
    </source>
</reference>
<feature type="region of interest" description="Disordered" evidence="1">
    <location>
        <begin position="84"/>
        <end position="135"/>
    </location>
</feature>
<proteinExistence type="predicted"/>
<feature type="compositionally biased region" description="Basic and acidic residues" evidence="1">
    <location>
        <begin position="114"/>
        <end position="123"/>
    </location>
</feature>
<evidence type="ECO:0000313" key="3">
    <source>
        <dbReference type="EMBL" id="PQA73016.1"/>
    </source>
</evidence>
<keyword evidence="2" id="KW-0812">Transmembrane</keyword>
<comment type="caution">
    <text evidence="3">The sequence shown here is derived from an EMBL/GenBank/DDBJ whole genome shotgun (WGS) entry which is preliminary data.</text>
</comment>
<name>A0A2S7IYJ2_9HYPH</name>
<dbReference type="OrthoDB" id="8447577at2"/>
<evidence type="ECO:0000256" key="1">
    <source>
        <dbReference type="SAM" id="MobiDB-lite"/>
    </source>
</evidence>
<evidence type="ECO:0008006" key="5">
    <source>
        <dbReference type="Google" id="ProtNLM"/>
    </source>
</evidence>
<feature type="transmembrane region" description="Helical" evidence="2">
    <location>
        <begin position="59"/>
        <end position="78"/>
    </location>
</feature>
<accession>A0A2S7IYJ2</accession>
<feature type="region of interest" description="Disordered" evidence="1">
    <location>
        <begin position="150"/>
        <end position="181"/>
    </location>
</feature>
<dbReference type="AlphaFoldDB" id="A0A2S7IYJ2"/>
<protein>
    <recommendedName>
        <fullName evidence="5">Antifreeze protein, type I</fullName>
    </recommendedName>
</protein>
<keyword evidence="2" id="KW-1133">Transmembrane helix</keyword>
<sequence>MMRLHSGGDSISGSPFAPIGFRPMSFEIEMNVKAITAGKDGHSAFSVFQRRLGSVMAFVMNRNFLFFISAIVLVALAACGKGSDETAATTNGGEQGAAAISQPARPTESGTTEKGPDLVKSLRDSSGVVSPEEKAAAIERARANAVAAAKSVGQTDQQAQAAGEAAVATAQRSFDEREPQQ</sequence>
<evidence type="ECO:0000256" key="2">
    <source>
        <dbReference type="SAM" id="Phobius"/>
    </source>
</evidence>